<dbReference type="AlphaFoldDB" id="L1JHQ7"/>
<proteinExistence type="predicted"/>
<keyword evidence="2" id="KW-0812">Transmembrane</keyword>
<dbReference type="RefSeq" id="XP_005835011.1">
    <property type="nucleotide sequence ID" value="XM_005834954.1"/>
</dbReference>
<dbReference type="KEGG" id="gtt:GUITHDRAFT_151913"/>
<sequence>MRTWGALLCWILASWLLSAASFNQHLSSRGTGREGPRLGTVASHLTSGPRRLHLRGGGDEDVREEREMEGGGGADFEASDEDMFDDRTVEISKCVMDLTAHARKRTEVDSENANMAGKYLDIHVGQSASAEDLKEKMVHQLNGTLLVPVHFNTLAQALASCPSGGKIALQADNYNLSLYRVIVPEAVLLLTLPLLLPLLLLSASLLSPSSFEL</sequence>
<reference evidence="6" key="2">
    <citation type="submission" date="2012-11" db="EMBL/GenBank/DDBJ databases">
        <authorList>
            <person name="Kuo A."/>
            <person name="Curtis B.A."/>
            <person name="Tanifuji G."/>
            <person name="Burki F."/>
            <person name="Gruber A."/>
            <person name="Irimia M."/>
            <person name="Maruyama S."/>
            <person name="Arias M.C."/>
            <person name="Ball S.G."/>
            <person name="Gile G.H."/>
            <person name="Hirakawa Y."/>
            <person name="Hopkins J.F."/>
            <person name="Rensing S.A."/>
            <person name="Schmutz J."/>
            <person name="Symeonidi A."/>
            <person name="Elias M."/>
            <person name="Eveleigh R.J."/>
            <person name="Herman E.K."/>
            <person name="Klute M.J."/>
            <person name="Nakayama T."/>
            <person name="Obornik M."/>
            <person name="Reyes-Prieto A."/>
            <person name="Armbrust E.V."/>
            <person name="Aves S.J."/>
            <person name="Beiko R.G."/>
            <person name="Coutinho P."/>
            <person name="Dacks J.B."/>
            <person name="Durnford D.G."/>
            <person name="Fast N.M."/>
            <person name="Green B.R."/>
            <person name="Grisdale C."/>
            <person name="Hempe F."/>
            <person name="Henrissat B."/>
            <person name="Hoppner M.P."/>
            <person name="Ishida K.-I."/>
            <person name="Kim E."/>
            <person name="Koreny L."/>
            <person name="Kroth P.G."/>
            <person name="Liu Y."/>
            <person name="Malik S.-B."/>
            <person name="Maier U.G."/>
            <person name="McRose D."/>
            <person name="Mock T."/>
            <person name="Neilson J.A."/>
            <person name="Onodera N.T."/>
            <person name="Poole A.M."/>
            <person name="Pritham E.J."/>
            <person name="Richards T.A."/>
            <person name="Rocap G."/>
            <person name="Roy S.W."/>
            <person name="Sarai C."/>
            <person name="Schaack S."/>
            <person name="Shirato S."/>
            <person name="Slamovits C.H."/>
            <person name="Spencer D.F."/>
            <person name="Suzuki S."/>
            <person name="Worden A.Z."/>
            <person name="Zauner S."/>
            <person name="Barry K."/>
            <person name="Bell C."/>
            <person name="Bharti A.K."/>
            <person name="Crow J.A."/>
            <person name="Grimwood J."/>
            <person name="Kramer R."/>
            <person name="Lindquist E."/>
            <person name="Lucas S."/>
            <person name="Salamov A."/>
            <person name="McFadden G.I."/>
            <person name="Lane C.E."/>
            <person name="Keeling P.J."/>
            <person name="Gray M.W."/>
            <person name="Grigoriev I.V."/>
            <person name="Archibald J.M."/>
        </authorList>
    </citation>
    <scope>NUCLEOTIDE SEQUENCE</scope>
    <source>
        <strain evidence="6">CCMP2712</strain>
    </source>
</reference>
<dbReference type="PaxDb" id="55529-EKX48031"/>
<dbReference type="EMBL" id="JH992987">
    <property type="protein sequence ID" value="EKX48031.1"/>
    <property type="molecule type" value="Genomic_DNA"/>
</dbReference>
<organism evidence="4">
    <name type="scientific">Guillardia theta (strain CCMP2712)</name>
    <name type="common">Cryptophyte</name>
    <dbReference type="NCBI Taxonomy" id="905079"/>
    <lineage>
        <taxon>Eukaryota</taxon>
        <taxon>Cryptophyceae</taxon>
        <taxon>Pyrenomonadales</taxon>
        <taxon>Geminigeraceae</taxon>
        <taxon>Guillardia</taxon>
    </lineage>
</organism>
<feature type="transmembrane region" description="Helical" evidence="2">
    <location>
        <begin position="186"/>
        <end position="206"/>
    </location>
</feature>
<keyword evidence="2" id="KW-1133">Transmembrane helix</keyword>
<reference evidence="5" key="3">
    <citation type="submission" date="2016-03" db="UniProtKB">
        <authorList>
            <consortium name="EnsemblProtists"/>
        </authorList>
    </citation>
    <scope>IDENTIFICATION</scope>
</reference>
<feature type="chain" id="PRO_5008771367" evidence="3">
    <location>
        <begin position="20"/>
        <end position="213"/>
    </location>
</feature>
<keyword evidence="2" id="KW-0472">Membrane</keyword>
<dbReference type="GeneID" id="17304683"/>
<protein>
    <submittedName>
        <fullName evidence="4 5">Uncharacterized protein</fullName>
    </submittedName>
</protein>
<feature type="compositionally biased region" description="Basic and acidic residues" evidence="1">
    <location>
        <begin position="56"/>
        <end position="69"/>
    </location>
</feature>
<evidence type="ECO:0000313" key="6">
    <source>
        <dbReference type="Proteomes" id="UP000011087"/>
    </source>
</evidence>
<reference evidence="4 6" key="1">
    <citation type="journal article" date="2012" name="Nature">
        <title>Algal genomes reveal evolutionary mosaicism and the fate of nucleomorphs.</title>
        <authorList>
            <consortium name="DOE Joint Genome Institute"/>
            <person name="Curtis B.A."/>
            <person name="Tanifuji G."/>
            <person name="Burki F."/>
            <person name="Gruber A."/>
            <person name="Irimia M."/>
            <person name="Maruyama S."/>
            <person name="Arias M.C."/>
            <person name="Ball S.G."/>
            <person name="Gile G.H."/>
            <person name="Hirakawa Y."/>
            <person name="Hopkins J.F."/>
            <person name="Kuo A."/>
            <person name="Rensing S.A."/>
            <person name="Schmutz J."/>
            <person name="Symeonidi A."/>
            <person name="Elias M."/>
            <person name="Eveleigh R.J."/>
            <person name="Herman E.K."/>
            <person name="Klute M.J."/>
            <person name="Nakayama T."/>
            <person name="Obornik M."/>
            <person name="Reyes-Prieto A."/>
            <person name="Armbrust E.V."/>
            <person name="Aves S.J."/>
            <person name="Beiko R.G."/>
            <person name="Coutinho P."/>
            <person name="Dacks J.B."/>
            <person name="Durnford D.G."/>
            <person name="Fast N.M."/>
            <person name="Green B.R."/>
            <person name="Grisdale C.J."/>
            <person name="Hempel F."/>
            <person name="Henrissat B."/>
            <person name="Hoppner M.P."/>
            <person name="Ishida K."/>
            <person name="Kim E."/>
            <person name="Koreny L."/>
            <person name="Kroth P.G."/>
            <person name="Liu Y."/>
            <person name="Malik S.B."/>
            <person name="Maier U.G."/>
            <person name="McRose D."/>
            <person name="Mock T."/>
            <person name="Neilson J.A."/>
            <person name="Onodera N.T."/>
            <person name="Poole A.M."/>
            <person name="Pritham E.J."/>
            <person name="Richards T.A."/>
            <person name="Rocap G."/>
            <person name="Roy S.W."/>
            <person name="Sarai C."/>
            <person name="Schaack S."/>
            <person name="Shirato S."/>
            <person name="Slamovits C.H."/>
            <person name="Spencer D.F."/>
            <person name="Suzuki S."/>
            <person name="Worden A.Z."/>
            <person name="Zauner S."/>
            <person name="Barry K."/>
            <person name="Bell C."/>
            <person name="Bharti A.K."/>
            <person name="Crow J.A."/>
            <person name="Grimwood J."/>
            <person name="Kramer R."/>
            <person name="Lindquist E."/>
            <person name="Lucas S."/>
            <person name="Salamov A."/>
            <person name="McFadden G.I."/>
            <person name="Lane C.E."/>
            <person name="Keeling P.J."/>
            <person name="Gray M.W."/>
            <person name="Grigoriev I.V."/>
            <person name="Archibald J.M."/>
        </authorList>
    </citation>
    <scope>NUCLEOTIDE SEQUENCE</scope>
    <source>
        <strain evidence="4 6">CCMP2712</strain>
    </source>
</reference>
<evidence type="ECO:0000256" key="1">
    <source>
        <dbReference type="SAM" id="MobiDB-lite"/>
    </source>
</evidence>
<evidence type="ECO:0000256" key="3">
    <source>
        <dbReference type="SAM" id="SignalP"/>
    </source>
</evidence>
<feature type="signal peptide" evidence="3">
    <location>
        <begin position="1"/>
        <end position="19"/>
    </location>
</feature>
<evidence type="ECO:0000256" key="2">
    <source>
        <dbReference type="SAM" id="Phobius"/>
    </source>
</evidence>
<gene>
    <name evidence="4" type="ORF">GUITHDRAFT_151913</name>
</gene>
<evidence type="ECO:0000313" key="5">
    <source>
        <dbReference type="EnsemblProtists" id="EKX48031"/>
    </source>
</evidence>
<dbReference type="EnsemblProtists" id="EKX48031">
    <property type="protein sequence ID" value="EKX48031"/>
    <property type="gene ID" value="GUITHDRAFT_151913"/>
</dbReference>
<name>L1JHQ7_GUITC</name>
<keyword evidence="3" id="KW-0732">Signal</keyword>
<keyword evidence="6" id="KW-1185">Reference proteome</keyword>
<accession>L1JHQ7</accession>
<dbReference type="Proteomes" id="UP000011087">
    <property type="component" value="Unassembled WGS sequence"/>
</dbReference>
<evidence type="ECO:0000313" key="4">
    <source>
        <dbReference type="EMBL" id="EKX48031.1"/>
    </source>
</evidence>
<feature type="region of interest" description="Disordered" evidence="1">
    <location>
        <begin position="27"/>
        <end position="79"/>
    </location>
</feature>
<dbReference type="HOGENOM" id="CLU_1296516_0_0_1"/>